<dbReference type="InterPro" id="IPR050121">
    <property type="entry name" value="Cytochrome_P450_monoxygenase"/>
</dbReference>
<keyword evidence="3" id="KW-0479">Metal-binding</keyword>
<dbReference type="InterPro" id="IPR001128">
    <property type="entry name" value="Cyt_P450"/>
</dbReference>
<dbReference type="PRINTS" id="PR00385">
    <property type="entry name" value="P450"/>
</dbReference>
<feature type="binding site" description="axial binding residue" evidence="3">
    <location>
        <position position="691"/>
    </location>
    <ligand>
        <name>heme</name>
        <dbReference type="ChEBI" id="CHEBI:30413"/>
    </ligand>
    <ligandPart>
        <name>Fe</name>
        <dbReference type="ChEBI" id="CHEBI:18248"/>
    </ligandPart>
</feature>
<dbReference type="InParanoid" id="A0A2K3E785"/>
<evidence type="ECO:0000256" key="3">
    <source>
        <dbReference type="PIRSR" id="PIRSR602401-1"/>
    </source>
</evidence>
<comment type="similarity">
    <text evidence="2">Belongs to the cytochrome P450 family.</text>
</comment>
<proteinExistence type="inferred from homology"/>
<dbReference type="GO" id="GO:0016705">
    <property type="term" value="F:oxidoreductase activity, acting on paired donors, with incorporation or reduction of molecular oxygen"/>
    <property type="evidence" value="ECO:0007669"/>
    <property type="project" value="InterPro"/>
</dbReference>
<keyword evidence="6" id="KW-1185">Reference proteome</keyword>
<dbReference type="InterPro" id="IPR002401">
    <property type="entry name" value="Cyt_P450_E_grp-I"/>
</dbReference>
<dbReference type="Gramene" id="PNW88645">
    <property type="protein sequence ID" value="PNW88645"/>
    <property type="gene ID" value="CHLRE_01g038500v5"/>
</dbReference>
<dbReference type="SUPFAM" id="SSF48264">
    <property type="entry name" value="Cytochrome P450"/>
    <property type="match status" value="1"/>
</dbReference>
<sequence length="751" mass="77097">MVVALPATRLPRGVRPFEPVGATVTATVPATANRASRHAGQGAVYPQASAPSAASTLGLLCSAPELAPGPGPNSLYTAVQTCAAPGAASSSRCRHRSDRRRGVLAAATPSQGHTTAPPRPVASANGNTAPNGLPPSPAPGKSYSYNYPATTTSSSSSTSAAPFAPLAASPPATSDLRLDLWLSLLQASASQISAAAAQLTAAAAGAATRLQRLSSPPPPAFPAGPSGDQTLPLLTDPLRFLTDATATYGPVVGLLLGGERVALVTGRAEARAVLVEAAGEVYVKEGTAFFPGSSLAGNGLLVSDGPVWQRQRRLSNPAFRRAAVEAYGGAMVAATEDMMRRVWGPAGGTRDVYADFNELTLQVTLEALFGFGSAERRQQQQQQVEGQEGAAGAGAAGAQAAGPSFAASSSAASSEDAAQIVAAVEKAFTFFTQRAATGFVIPEWLPTWDNLEFAAAVQQLDRVVYGMINRRRQELAAAFGSVAAAADAAAAAGGSGGGGGGGSAGVPSDLLTSLLLARDEDGSGMSDQALRDELMTLLVAGQETSAILLGWASALLAAHPEVQAAAAAEVAAVCGGPEAGTPTPASVRHMPYLESVVLETLRLYSPAYMVGRCARRDAALGPYVLPAGTTVLVSPYVMHRDPEVWEEPEVFRPERWQELQRREGYSGYMGLMSNLGPNGAYLPFGGGPRNCIGTGFAMMEALLVLAALLQRYSLALPPAAGSSSGGAFPKPKPLLTLRPEAVVLRISPRRQ</sequence>
<gene>
    <name evidence="5" type="ORF">CHLRE_01g038500v5</name>
</gene>
<dbReference type="GO" id="GO:0004497">
    <property type="term" value="F:monooxygenase activity"/>
    <property type="evidence" value="ECO:0007669"/>
    <property type="project" value="InterPro"/>
</dbReference>
<dbReference type="Gene3D" id="1.10.630.10">
    <property type="entry name" value="Cytochrome P450"/>
    <property type="match status" value="1"/>
</dbReference>
<evidence type="ECO:0000256" key="1">
    <source>
        <dbReference type="ARBA" id="ARBA00001971"/>
    </source>
</evidence>
<dbReference type="PROSITE" id="PS00086">
    <property type="entry name" value="CYTOCHROME_P450"/>
    <property type="match status" value="1"/>
</dbReference>
<dbReference type="OrthoDB" id="1470350at2759"/>
<dbReference type="ExpressionAtlas" id="A0A2K3E785">
    <property type="expression patterns" value="baseline and differential"/>
</dbReference>
<dbReference type="PANTHER" id="PTHR24305">
    <property type="entry name" value="CYTOCHROME P450"/>
    <property type="match status" value="1"/>
</dbReference>
<evidence type="ECO:0000256" key="2">
    <source>
        <dbReference type="ARBA" id="ARBA00010617"/>
    </source>
</evidence>
<dbReference type="KEGG" id="cre:CHLRE_01g038500v5"/>
<comment type="cofactor">
    <cofactor evidence="1 3">
        <name>heme</name>
        <dbReference type="ChEBI" id="CHEBI:30413"/>
    </cofactor>
</comment>
<dbReference type="RefSeq" id="XP_042928674.1">
    <property type="nucleotide sequence ID" value="XM_043058760.1"/>
</dbReference>
<dbReference type="GeneID" id="5715515"/>
<dbReference type="GO" id="GO:0020037">
    <property type="term" value="F:heme binding"/>
    <property type="evidence" value="ECO:0007669"/>
    <property type="project" value="InterPro"/>
</dbReference>
<dbReference type="EMBL" id="CM008962">
    <property type="protein sequence ID" value="PNW88645.1"/>
    <property type="molecule type" value="Genomic_DNA"/>
</dbReference>
<dbReference type="PANTHER" id="PTHR24305:SF166">
    <property type="entry name" value="CYTOCHROME P450 12A4, MITOCHONDRIAL-RELATED"/>
    <property type="match status" value="1"/>
</dbReference>
<evidence type="ECO:0000313" key="6">
    <source>
        <dbReference type="Proteomes" id="UP000006906"/>
    </source>
</evidence>
<dbReference type="InterPro" id="IPR017972">
    <property type="entry name" value="Cyt_P450_CS"/>
</dbReference>
<evidence type="ECO:0008006" key="7">
    <source>
        <dbReference type="Google" id="ProtNLM"/>
    </source>
</evidence>
<dbReference type="AlphaFoldDB" id="A0A2K3E785"/>
<dbReference type="OMA" id="AYMVGRC"/>
<dbReference type="InterPro" id="IPR036396">
    <property type="entry name" value="Cyt_P450_sf"/>
</dbReference>
<reference evidence="5 6" key="1">
    <citation type="journal article" date="2007" name="Science">
        <title>The Chlamydomonas genome reveals the evolution of key animal and plant functions.</title>
        <authorList>
            <person name="Merchant S.S."/>
            <person name="Prochnik S.E."/>
            <person name="Vallon O."/>
            <person name="Harris E.H."/>
            <person name="Karpowicz S.J."/>
            <person name="Witman G.B."/>
            <person name="Terry A."/>
            <person name="Salamov A."/>
            <person name="Fritz-Laylin L.K."/>
            <person name="Marechal-Drouard L."/>
            <person name="Marshall W.F."/>
            <person name="Qu L.H."/>
            <person name="Nelson D.R."/>
            <person name="Sanderfoot A.A."/>
            <person name="Spalding M.H."/>
            <person name="Kapitonov V.V."/>
            <person name="Ren Q."/>
            <person name="Ferris P."/>
            <person name="Lindquist E."/>
            <person name="Shapiro H."/>
            <person name="Lucas S.M."/>
            <person name="Grimwood J."/>
            <person name="Schmutz J."/>
            <person name="Cardol P."/>
            <person name="Cerutti H."/>
            <person name="Chanfreau G."/>
            <person name="Chen C.L."/>
            <person name="Cognat V."/>
            <person name="Croft M.T."/>
            <person name="Dent R."/>
            <person name="Dutcher S."/>
            <person name="Fernandez E."/>
            <person name="Fukuzawa H."/>
            <person name="Gonzalez-Ballester D."/>
            <person name="Gonzalez-Halphen D."/>
            <person name="Hallmann A."/>
            <person name="Hanikenne M."/>
            <person name="Hippler M."/>
            <person name="Inwood W."/>
            <person name="Jabbari K."/>
            <person name="Kalanon M."/>
            <person name="Kuras R."/>
            <person name="Lefebvre P.A."/>
            <person name="Lemaire S.D."/>
            <person name="Lobanov A.V."/>
            <person name="Lohr M."/>
            <person name="Manuell A."/>
            <person name="Meier I."/>
            <person name="Mets L."/>
            <person name="Mittag M."/>
            <person name="Mittelmeier T."/>
            <person name="Moroney J.V."/>
            <person name="Moseley J."/>
            <person name="Napoli C."/>
            <person name="Nedelcu A.M."/>
            <person name="Niyogi K."/>
            <person name="Novoselov S.V."/>
            <person name="Paulsen I.T."/>
            <person name="Pazour G."/>
            <person name="Purton S."/>
            <person name="Ral J.P."/>
            <person name="Riano-Pachon D.M."/>
            <person name="Riekhof W."/>
            <person name="Rymarquis L."/>
            <person name="Schroda M."/>
            <person name="Stern D."/>
            <person name="Umen J."/>
            <person name="Willows R."/>
            <person name="Wilson N."/>
            <person name="Zimmer S.L."/>
            <person name="Allmer J."/>
            <person name="Balk J."/>
            <person name="Bisova K."/>
            <person name="Chen C.J."/>
            <person name="Elias M."/>
            <person name="Gendler K."/>
            <person name="Hauser C."/>
            <person name="Lamb M.R."/>
            <person name="Ledford H."/>
            <person name="Long J.C."/>
            <person name="Minagawa J."/>
            <person name="Page M.D."/>
            <person name="Pan J."/>
            <person name="Pootakham W."/>
            <person name="Roje S."/>
            <person name="Rose A."/>
            <person name="Stahlberg E."/>
            <person name="Terauchi A.M."/>
            <person name="Yang P."/>
            <person name="Ball S."/>
            <person name="Bowler C."/>
            <person name="Dieckmann C.L."/>
            <person name="Gladyshev V.N."/>
            <person name="Green P."/>
            <person name="Jorgensen R."/>
            <person name="Mayfield S."/>
            <person name="Mueller-Roeber B."/>
            <person name="Rajamani S."/>
            <person name="Sayre R.T."/>
            <person name="Brokstein P."/>
            <person name="Dubchak I."/>
            <person name="Goodstein D."/>
            <person name="Hornick L."/>
            <person name="Huang Y.W."/>
            <person name="Jhaveri J."/>
            <person name="Luo Y."/>
            <person name="Martinez D."/>
            <person name="Ngau W.C."/>
            <person name="Otillar B."/>
            <person name="Poliakov A."/>
            <person name="Porter A."/>
            <person name="Szajkowski L."/>
            <person name="Werner G."/>
            <person name="Zhou K."/>
            <person name="Grigoriev I.V."/>
            <person name="Rokhsar D.S."/>
            <person name="Grossman A.R."/>
        </authorList>
    </citation>
    <scope>NUCLEOTIDE SEQUENCE [LARGE SCALE GENOMIC DNA]</scope>
    <source>
        <strain evidence="6">CC-503</strain>
    </source>
</reference>
<organism evidence="5 6">
    <name type="scientific">Chlamydomonas reinhardtii</name>
    <name type="common">Chlamydomonas smithii</name>
    <dbReference type="NCBI Taxonomy" id="3055"/>
    <lineage>
        <taxon>Eukaryota</taxon>
        <taxon>Viridiplantae</taxon>
        <taxon>Chlorophyta</taxon>
        <taxon>core chlorophytes</taxon>
        <taxon>Chlorophyceae</taxon>
        <taxon>CS clade</taxon>
        <taxon>Chlamydomonadales</taxon>
        <taxon>Chlamydomonadaceae</taxon>
        <taxon>Chlamydomonas</taxon>
    </lineage>
</organism>
<feature type="region of interest" description="Disordered" evidence="4">
    <location>
        <begin position="87"/>
        <end position="144"/>
    </location>
</feature>
<evidence type="ECO:0000313" key="5">
    <source>
        <dbReference type="EMBL" id="PNW88645.1"/>
    </source>
</evidence>
<dbReference type="STRING" id="3055.A0A2K3E785"/>
<keyword evidence="3" id="KW-0408">Iron</keyword>
<dbReference type="Pfam" id="PF00067">
    <property type="entry name" value="p450"/>
    <property type="match status" value="1"/>
</dbReference>
<name>A0A2K3E785_CHLRE</name>
<evidence type="ECO:0000256" key="4">
    <source>
        <dbReference type="SAM" id="MobiDB-lite"/>
    </source>
</evidence>
<keyword evidence="3" id="KW-0349">Heme</keyword>
<protein>
    <recommendedName>
        <fullName evidence="7">Cytochrome P450</fullName>
    </recommendedName>
</protein>
<dbReference type="Proteomes" id="UP000006906">
    <property type="component" value="Chromosome 1"/>
</dbReference>
<dbReference type="GO" id="GO:0005506">
    <property type="term" value="F:iron ion binding"/>
    <property type="evidence" value="ECO:0007669"/>
    <property type="project" value="InterPro"/>
</dbReference>
<accession>A0A2K3E785</accession>
<dbReference type="PRINTS" id="PR00463">
    <property type="entry name" value="EP450I"/>
</dbReference>